<evidence type="ECO:0000313" key="2">
    <source>
        <dbReference type="EMBL" id="KAB0285346.1"/>
    </source>
</evidence>
<dbReference type="EMBL" id="VWSE01000010">
    <property type="protein sequence ID" value="KAB0285346.1"/>
    <property type="molecule type" value="Genomic_DNA"/>
</dbReference>
<dbReference type="Proteomes" id="UP000326789">
    <property type="component" value="Unassembled WGS sequence"/>
</dbReference>
<accession>A0A5N3QT19</accession>
<evidence type="ECO:0000256" key="1">
    <source>
        <dbReference type="SAM" id="Phobius"/>
    </source>
</evidence>
<evidence type="ECO:0000313" key="3">
    <source>
        <dbReference type="Proteomes" id="UP000326789"/>
    </source>
</evidence>
<organism evidence="2 3">
    <name type="scientific">Vibrio fortis</name>
    <dbReference type="NCBI Taxonomy" id="212667"/>
    <lineage>
        <taxon>Bacteria</taxon>
        <taxon>Pseudomonadati</taxon>
        <taxon>Pseudomonadota</taxon>
        <taxon>Gammaproteobacteria</taxon>
        <taxon>Vibrionales</taxon>
        <taxon>Vibrionaceae</taxon>
        <taxon>Vibrio</taxon>
    </lineage>
</organism>
<gene>
    <name evidence="2" type="ORF">F2P58_22765</name>
</gene>
<dbReference type="AlphaFoldDB" id="A0A5N3QT19"/>
<protein>
    <submittedName>
        <fullName evidence="2">Uncharacterized protein</fullName>
    </submittedName>
</protein>
<comment type="caution">
    <text evidence="2">The sequence shown here is derived from an EMBL/GenBank/DDBJ whole genome shotgun (WGS) entry which is preliminary data.</text>
</comment>
<name>A0A5N3QT19_9VIBR</name>
<sequence>MTTRYFVFFPLAALIVCCFVYFDFDDEVKEEIIPVVQIRTESITDNISNNADYPIPVVKLQKLVTSVLIEELSEKEILAEYEINSTANSLSDHSEAIDALQQRLNKLKNDNN</sequence>
<keyword evidence="1" id="KW-1133">Transmembrane helix</keyword>
<reference evidence="2 3" key="1">
    <citation type="submission" date="2019-09" db="EMBL/GenBank/DDBJ databases">
        <title>Whole genome sequence of Vibrio fortis.</title>
        <authorList>
            <person name="Das S.K."/>
        </authorList>
    </citation>
    <scope>NUCLEOTIDE SEQUENCE [LARGE SCALE GENOMIC DNA]</scope>
    <source>
        <strain evidence="2 3">AN60</strain>
    </source>
</reference>
<dbReference type="RefSeq" id="WP_150873057.1">
    <property type="nucleotide sequence ID" value="NZ_VWSE01000010.1"/>
</dbReference>
<keyword evidence="1" id="KW-0812">Transmembrane</keyword>
<feature type="transmembrane region" description="Helical" evidence="1">
    <location>
        <begin position="6"/>
        <end position="24"/>
    </location>
</feature>
<keyword evidence="1" id="KW-0472">Membrane</keyword>
<proteinExistence type="predicted"/>